<organism evidence="3 4">
    <name type="scientific">Candidatus Ruania gallistercoris</name>
    <dbReference type="NCBI Taxonomy" id="2838746"/>
    <lineage>
        <taxon>Bacteria</taxon>
        <taxon>Bacillati</taxon>
        <taxon>Actinomycetota</taxon>
        <taxon>Actinomycetes</taxon>
        <taxon>Micrococcales</taxon>
        <taxon>Ruaniaceae</taxon>
        <taxon>Ruania</taxon>
    </lineage>
</organism>
<keyword evidence="1" id="KW-0812">Transmembrane</keyword>
<proteinExistence type="predicted"/>
<dbReference type="PANTHER" id="PTHR12147">
    <property type="entry name" value="METALLOPEPTIDASE M28 FAMILY MEMBER"/>
    <property type="match status" value="1"/>
</dbReference>
<gene>
    <name evidence="3" type="ORF">H9815_21170</name>
</gene>
<feature type="transmembrane region" description="Helical" evidence="1">
    <location>
        <begin position="413"/>
        <end position="436"/>
    </location>
</feature>
<dbReference type="GO" id="GO:0008235">
    <property type="term" value="F:metalloexopeptidase activity"/>
    <property type="evidence" value="ECO:0007669"/>
    <property type="project" value="InterPro"/>
</dbReference>
<feature type="transmembrane region" description="Helical" evidence="1">
    <location>
        <begin position="337"/>
        <end position="360"/>
    </location>
</feature>
<feature type="transmembrane region" description="Helical" evidence="1">
    <location>
        <begin position="532"/>
        <end position="555"/>
    </location>
</feature>
<feature type="transmembrane region" description="Helical" evidence="1">
    <location>
        <begin position="21"/>
        <end position="38"/>
    </location>
</feature>
<dbReference type="EMBL" id="DXBY01000357">
    <property type="protein sequence ID" value="HIZ38297.1"/>
    <property type="molecule type" value="Genomic_DNA"/>
</dbReference>
<feature type="domain" description="Peptidase M28" evidence="2">
    <location>
        <begin position="122"/>
        <end position="304"/>
    </location>
</feature>
<dbReference type="Proteomes" id="UP000824037">
    <property type="component" value="Unassembled WGS sequence"/>
</dbReference>
<dbReference type="PANTHER" id="PTHR12147:SF26">
    <property type="entry name" value="PEPTIDASE M28 DOMAIN-CONTAINING PROTEIN"/>
    <property type="match status" value="1"/>
</dbReference>
<sequence>MDAEDTPQTAVAHGTRAPASAWLVLLALVVSVLVGFLSRGITAPVDDAAAAADFSADRAAEAVAPVVQSPRPIGSLENAAARTYLAEQLQAAGFDVEEHEGIAGRPGSGTDAGESSAAFVRNLVATRPGSDPTGTVVLATHIDSVPGAPGAADAGVGLAVILESVRALGEEAVRNDLVVLLVDGEEDGLLGALDYLQGEASELTEPVVVLNHEARGVSGRPMVTRWNGPMHQVIPAMPSPEAESFTDALFAIIPNDTDFTEYRSAGWWGVDIVITGDSWAYHSPQDDAAHLDPGTLQDYGELSLGLTRDLLDRDLLALEDTADDPVLTTLPGGILQIPAGVLLALAVIAPVAAGLAVGLASRRRLAAWSRSLLGVLGSVIALVIGGALAIGAWSAAKALQPEMLSVVVGEPVVAWPFLAAEVAAAVAALAIVWALFRGRVSSPALGFGATLAAALLAGALTGYSPQLGGWLMLPVAVGALGMPLAIAVMAPRNGRPTTSARRAAAIVIRIVAVLPMGWVLGSQLSAMGEFGIASSSGMLAIVVLVALLTVAGLVATDRGHVASASVGAAAVPAARARRRVLIPALAVLAVAALGGVGLAAQGALADEPTQERVIAAVDTDAGTTLWSATGSTAWGTDLDATTVSEVGALSPPECVATTVGEDRISIAVSSPREAQRLTLAVAEGSMSDVTVGGVPVPAGADGTTALRLLGLAPGQSTVVELSTAATSLICTDETHDPSDAPGWDPAPDDVSLVQPAVRVTATVPLDETP</sequence>
<evidence type="ECO:0000313" key="4">
    <source>
        <dbReference type="Proteomes" id="UP000824037"/>
    </source>
</evidence>
<evidence type="ECO:0000313" key="3">
    <source>
        <dbReference type="EMBL" id="HIZ38297.1"/>
    </source>
</evidence>
<evidence type="ECO:0000259" key="2">
    <source>
        <dbReference type="Pfam" id="PF04389"/>
    </source>
</evidence>
<feature type="transmembrane region" description="Helical" evidence="1">
    <location>
        <begin position="502"/>
        <end position="520"/>
    </location>
</feature>
<protein>
    <submittedName>
        <fullName evidence="3">M28 family peptidase</fullName>
    </submittedName>
</protein>
<dbReference type="SUPFAM" id="SSF53187">
    <property type="entry name" value="Zn-dependent exopeptidases"/>
    <property type="match status" value="1"/>
</dbReference>
<name>A0A9D2EJC0_9MICO</name>
<dbReference type="Gene3D" id="3.40.630.10">
    <property type="entry name" value="Zn peptidases"/>
    <property type="match status" value="1"/>
</dbReference>
<feature type="transmembrane region" description="Helical" evidence="1">
    <location>
        <begin position="372"/>
        <end position="393"/>
    </location>
</feature>
<keyword evidence="1" id="KW-1133">Transmembrane helix</keyword>
<reference evidence="3" key="2">
    <citation type="submission" date="2021-04" db="EMBL/GenBank/DDBJ databases">
        <authorList>
            <person name="Gilroy R."/>
        </authorList>
    </citation>
    <scope>NUCLEOTIDE SEQUENCE</scope>
    <source>
        <strain evidence="3">ChiGjej4B4-7305</strain>
    </source>
</reference>
<dbReference type="AlphaFoldDB" id="A0A9D2EJC0"/>
<dbReference type="Pfam" id="PF04389">
    <property type="entry name" value="Peptidase_M28"/>
    <property type="match status" value="1"/>
</dbReference>
<dbReference type="InterPro" id="IPR007484">
    <property type="entry name" value="Peptidase_M28"/>
</dbReference>
<feature type="transmembrane region" description="Helical" evidence="1">
    <location>
        <begin position="443"/>
        <end position="463"/>
    </location>
</feature>
<accession>A0A9D2EJC0</accession>
<dbReference type="InterPro" id="IPR045175">
    <property type="entry name" value="M28_fam"/>
</dbReference>
<keyword evidence="1" id="KW-0472">Membrane</keyword>
<reference evidence="3" key="1">
    <citation type="journal article" date="2021" name="PeerJ">
        <title>Extensive microbial diversity within the chicken gut microbiome revealed by metagenomics and culture.</title>
        <authorList>
            <person name="Gilroy R."/>
            <person name="Ravi A."/>
            <person name="Getino M."/>
            <person name="Pursley I."/>
            <person name="Horton D.L."/>
            <person name="Alikhan N.F."/>
            <person name="Baker D."/>
            <person name="Gharbi K."/>
            <person name="Hall N."/>
            <person name="Watson M."/>
            <person name="Adriaenssens E.M."/>
            <person name="Foster-Nyarko E."/>
            <person name="Jarju S."/>
            <person name="Secka A."/>
            <person name="Antonio M."/>
            <person name="Oren A."/>
            <person name="Chaudhuri R.R."/>
            <person name="La Ragione R."/>
            <person name="Hildebrand F."/>
            <person name="Pallen M.J."/>
        </authorList>
    </citation>
    <scope>NUCLEOTIDE SEQUENCE</scope>
    <source>
        <strain evidence="3">ChiGjej4B4-7305</strain>
    </source>
</reference>
<comment type="caution">
    <text evidence="3">The sequence shown here is derived from an EMBL/GenBank/DDBJ whole genome shotgun (WGS) entry which is preliminary data.</text>
</comment>
<feature type="transmembrane region" description="Helical" evidence="1">
    <location>
        <begin position="580"/>
        <end position="600"/>
    </location>
</feature>
<dbReference type="GO" id="GO:0006508">
    <property type="term" value="P:proteolysis"/>
    <property type="evidence" value="ECO:0007669"/>
    <property type="project" value="InterPro"/>
</dbReference>
<evidence type="ECO:0000256" key="1">
    <source>
        <dbReference type="SAM" id="Phobius"/>
    </source>
</evidence>
<feature type="transmembrane region" description="Helical" evidence="1">
    <location>
        <begin position="469"/>
        <end position="490"/>
    </location>
</feature>